<reference evidence="4" key="1">
    <citation type="submission" date="2021-03" db="EMBL/GenBank/DDBJ databases">
        <authorList>
            <person name="So Y."/>
        </authorList>
    </citation>
    <scope>NUCLEOTIDE SEQUENCE</scope>
    <source>
        <strain evidence="4">SG15</strain>
    </source>
</reference>
<feature type="domain" description="NADP-dependent oxidoreductase" evidence="3">
    <location>
        <begin position="20"/>
        <end position="338"/>
    </location>
</feature>
<name>A0A940N1F0_9PROT</name>
<dbReference type="CDD" id="cd19080">
    <property type="entry name" value="AKR_AKR9A_9B"/>
    <property type="match status" value="1"/>
</dbReference>
<organism evidence="4 5">
    <name type="scientific">Roseomonas indoligenes</name>
    <dbReference type="NCBI Taxonomy" id="2820811"/>
    <lineage>
        <taxon>Bacteria</taxon>
        <taxon>Pseudomonadati</taxon>
        <taxon>Pseudomonadota</taxon>
        <taxon>Alphaproteobacteria</taxon>
        <taxon>Acetobacterales</taxon>
        <taxon>Roseomonadaceae</taxon>
        <taxon>Roseomonas</taxon>
    </lineage>
</organism>
<sequence length="377" mass="40197">MSLDDYRTLGRSGLGVSPFALGTMTFGTSRWGMDERGSRAVFDAYVEAGGNFIDTADVYAGGESEAMIGRFLSDRGLRDQVVLATKSGFATGNGPHAGGNGAKHVHAAIEGSLRRLGTDSIDLYWVHVWDGVTPAEELLETMAGLVRSGKIRYWGLSNTPAWYVAKLATLASLRGLPGPIALQYFYSLVNREVEDEHIPLAAEFGMGMVPWSPLAYGLLTGKYDRAAIEAAPQRGAGLPKDAARAGEKRPAGDKRLDGANPFGDSLFSPRNWDIVEAVRRVAEEVGQSPARVALAWVMARPGVASTLMGVSRAAQVADNVAALDLALSPQHLAALDSASAPAEPRLIYGPSRPAMRQQVVFGGSRVRRSSQASLWEG</sequence>
<evidence type="ECO:0000256" key="2">
    <source>
        <dbReference type="SAM" id="MobiDB-lite"/>
    </source>
</evidence>
<dbReference type="InterPro" id="IPR050523">
    <property type="entry name" value="AKR_Detox_Biosynth"/>
</dbReference>
<evidence type="ECO:0000313" key="4">
    <source>
        <dbReference type="EMBL" id="MBP0495488.1"/>
    </source>
</evidence>
<evidence type="ECO:0000313" key="5">
    <source>
        <dbReference type="Proteomes" id="UP000677537"/>
    </source>
</evidence>
<dbReference type="AlphaFoldDB" id="A0A940N1F0"/>
<keyword evidence="1" id="KW-0560">Oxidoreductase</keyword>
<dbReference type="PANTHER" id="PTHR43364:SF4">
    <property type="entry name" value="NAD(P)-LINKED OXIDOREDUCTASE SUPERFAMILY PROTEIN"/>
    <property type="match status" value="1"/>
</dbReference>
<comment type="caution">
    <text evidence="4">The sequence shown here is derived from an EMBL/GenBank/DDBJ whole genome shotgun (WGS) entry which is preliminary data.</text>
</comment>
<dbReference type="InterPro" id="IPR023210">
    <property type="entry name" value="NADP_OxRdtase_dom"/>
</dbReference>
<dbReference type="PANTHER" id="PTHR43364">
    <property type="entry name" value="NADH-SPECIFIC METHYLGLYOXAL REDUCTASE-RELATED"/>
    <property type="match status" value="1"/>
</dbReference>
<dbReference type="GO" id="GO:0005829">
    <property type="term" value="C:cytosol"/>
    <property type="evidence" value="ECO:0007669"/>
    <property type="project" value="TreeGrafter"/>
</dbReference>
<dbReference type="Proteomes" id="UP000677537">
    <property type="component" value="Unassembled WGS sequence"/>
</dbReference>
<keyword evidence="5" id="KW-1185">Reference proteome</keyword>
<dbReference type="RefSeq" id="WP_209376283.1">
    <property type="nucleotide sequence ID" value="NZ_JAGIZA010000017.1"/>
</dbReference>
<gene>
    <name evidence="4" type="ORF">J5Y10_22070</name>
</gene>
<feature type="compositionally biased region" description="Basic and acidic residues" evidence="2">
    <location>
        <begin position="241"/>
        <end position="257"/>
    </location>
</feature>
<evidence type="ECO:0000256" key="1">
    <source>
        <dbReference type="ARBA" id="ARBA00023002"/>
    </source>
</evidence>
<proteinExistence type="predicted"/>
<dbReference type="SUPFAM" id="SSF51430">
    <property type="entry name" value="NAD(P)-linked oxidoreductase"/>
    <property type="match status" value="1"/>
</dbReference>
<dbReference type="InterPro" id="IPR036812">
    <property type="entry name" value="NAD(P)_OxRdtase_dom_sf"/>
</dbReference>
<dbReference type="Pfam" id="PF00248">
    <property type="entry name" value="Aldo_ket_red"/>
    <property type="match status" value="1"/>
</dbReference>
<dbReference type="EMBL" id="JAGIZA010000017">
    <property type="protein sequence ID" value="MBP0495488.1"/>
    <property type="molecule type" value="Genomic_DNA"/>
</dbReference>
<dbReference type="Gene3D" id="3.20.20.100">
    <property type="entry name" value="NADP-dependent oxidoreductase domain"/>
    <property type="match status" value="1"/>
</dbReference>
<evidence type="ECO:0000259" key="3">
    <source>
        <dbReference type="Pfam" id="PF00248"/>
    </source>
</evidence>
<accession>A0A940N1F0</accession>
<feature type="region of interest" description="Disordered" evidence="2">
    <location>
        <begin position="237"/>
        <end position="260"/>
    </location>
</feature>
<dbReference type="GO" id="GO:0016491">
    <property type="term" value="F:oxidoreductase activity"/>
    <property type="evidence" value="ECO:0007669"/>
    <property type="project" value="UniProtKB-KW"/>
</dbReference>
<protein>
    <submittedName>
        <fullName evidence="4">Aldo/keto reductase</fullName>
    </submittedName>
</protein>